<sequence length="215" mass="24021">MKIAVLASGRGSNFKKLVEAVKDGKIKAEISILITDREAAKAADIAREFNINVCYLPFKKFPDRDAYDRKIVSILKQEDISLVCLAGYMRIVTPTLIKAFKNRIMNIHPSLLPAFPGLGVHKKVLEYGAKFSGATVHFVDTGVDTGPIIIQAVVPVKPEDTPESLAERILKWEHKIYPQAVKWFTEDRIKIDGRIVTVEKASYDSLPVIPSLEDF</sequence>
<evidence type="ECO:0000256" key="4">
    <source>
        <dbReference type="HAMAP-Rule" id="MF_01930"/>
    </source>
</evidence>
<keyword evidence="7" id="KW-1185">Reference proteome</keyword>
<feature type="binding site" evidence="4">
    <location>
        <position position="64"/>
    </location>
    <ligand>
        <name>(6R)-10-formyltetrahydrofolate</name>
        <dbReference type="ChEBI" id="CHEBI:195366"/>
    </ligand>
</feature>
<dbReference type="InterPro" id="IPR004607">
    <property type="entry name" value="GART"/>
</dbReference>
<comment type="caution">
    <text evidence="6">The sequence shown here is derived from an EMBL/GenBank/DDBJ whole genome shotgun (WGS) entry which is preliminary data.</text>
</comment>
<evidence type="ECO:0000313" key="6">
    <source>
        <dbReference type="EMBL" id="OMH40100.1"/>
    </source>
</evidence>
<feature type="domain" description="Formyl transferase N-terminal" evidence="5">
    <location>
        <begin position="1"/>
        <end position="181"/>
    </location>
</feature>
<dbReference type="GO" id="GO:0006189">
    <property type="term" value="P:'de novo' IMP biosynthetic process"/>
    <property type="evidence" value="ECO:0007669"/>
    <property type="project" value="UniProtKB-UniRule"/>
</dbReference>
<feature type="active site" description="Proton donor" evidence="4">
    <location>
        <position position="108"/>
    </location>
</feature>
<keyword evidence="2 4" id="KW-0808">Transferase</keyword>
<feature type="binding site" evidence="4">
    <location>
        <begin position="89"/>
        <end position="92"/>
    </location>
    <ligand>
        <name>(6R)-10-formyltetrahydrofolate</name>
        <dbReference type="ChEBI" id="CHEBI:195366"/>
    </ligand>
</feature>
<dbReference type="PANTHER" id="PTHR43369:SF2">
    <property type="entry name" value="PHOSPHORIBOSYLGLYCINAMIDE FORMYLTRANSFERASE"/>
    <property type="match status" value="1"/>
</dbReference>
<evidence type="ECO:0000256" key="1">
    <source>
        <dbReference type="ARBA" id="ARBA00005054"/>
    </source>
</evidence>
<protein>
    <recommendedName>
        <fullName evidence="4">Phosphoribosylglycinamide formyltransferase</fullName>
        <ecNumber evidence="4">2.1.2.2</ecNumber>
    </recommendedName>
    <alternativeName>
        <fullName evidence="4">5'-phosphoribosylglycinamide transformylase</fullName>
    </alternativeName>
    <alternativeName>
        <fullName evidence="4">GAR transformylase</fullName>
        <shortName evidence="4">GART</shortName>
    </alternativeName>
</protein>
<dbReference type="FunFam" id="3.40.50.170:FF:000007">
    <property type="entry name" value="Phosphoribosylglycinamide formyltransferase"/>
    <property type="match status" value="1"/>
</dbReference>
<dbReference type="GO" id="GO:0004644">
    <property type="term" value="F:phosphoribosylglycinamide formyltransferase activity"/>
    <property type="evidence" value="ECO:0007669"/>
    <property type="project" value="UniProtKB-UniRule"/>
</dbReference>
<comment type="catalytic activity">
    <reaction evidence="4">
        <text>N(1)-(5-phospho-beta-D-ribosyl)glycinamide + (6R)-10-formyltetrahydrofolate = N(2)-formyl-N(1)-(5-phospho-beta-D-ribosyl)glycinamide + (6S)-5,6,7,8-tetrahydrofolate + H(+)</text>
        <dbReference type="Rhea" id="RHEA:15053"/>
        <dbReference type="ChEBI" id="CHEBI:15378"/>
        <dbReference type="ChEBI" id="CHEBI:57453"/>
        <dbReference type="ChEBI" id="CHEBI:143788"/>
        <dbReference type="ChEBI" id="CHEBI:147286"/>
        <dbReference type="ChEBI" id="CHEBI:195366"/>
        <dbReference type="EC" id="2.1.2.2"/>
    </reaction>
</comment>
<dbReference type="Pfam" id="PF00551">
    <property type="entry name" value="Formyl_trans_N"/>
    <property type="match status" value="1"/>
</dbReference>
<evidence type="ECO:0000259" key="5">
    <source>
        <dbReference type="Pfam" id="PF00551"/>
    </source>
</evidence>
<dbReference type="UniPathway" id="UPA00074">
    <property type="reaction ID" value="UER00126"/>
</dbReference>
<dbReference type="RefSeq" id="WP_076713382.1">
    <property type="nucleotide sequence ID" value="NZ_MOEN01000028.1"/>
</dbReference>
<dbReference type="OrthoDB" id="9806170at2"/>
<dbReference type="CDD" id="cd08645">
    <property type="entry name" value="FMT_core_GART"/>
    <property type="match status" value="1"/>
</dbReference>
<organism evidence="6 7">
    <name type="scientific">Desulfurobacterium indicum</name>
    <dbReference type="NCBI Taxonomy" id="1914305"/>
    <lineage>
        <taxon>Bacteria</taxon>
        <taxon>Pseudomonadati</taxon>
        <taxon>Aquificota</taxon>
        <taxon>Aquificia</taxon>
        <taxon>Desulfurobacteriales</taxon>
        <taxon>Desulfurobacteriaceae</taxon>
        <taxon>Desulfurobacterium</taxon>
    </lineage>
</organism>
<dbReference type="NCBIfam" id="TIGR00639">
    <property type="entry name" value="PurN"/>
    <property type="match status" value="1"/>
</dbReference>
<feature type="binding site" evidence="4">
    <location>
        <position position="106"/>
    </location>
    <ligand>
        <name>(6R)-10-formyltetrahydrofolate</name>
        <dbReference type="ChEBI" id="CHEBI:195366"/>
    </ligand>
</feature>
<name>A0A1R1MK70_9BACT</name>
<comment type="similarity">
    <text evidence="4">Belongs to the GART family.</text>
</comment>
<evidence type="ECO:0000256" key="2">
    <source>
        <dbReference type="ARBA" id="ARBA00022679"/>
    </source>
</evidence>
<dbReference type="Proteomes" id="UP000187408">
    <property type="component" value="Unassembled WGS sequence"/>
</dbReference>
<dbReference type="EC" id="2.1.2.2" evidence="4"/>
<dbReference type="InterPro" id="IPR002376">
    <property type="entry name" value="Formyl_transf_N"/>
</dbReference>
<gene>
    <name evidence="4" type="primary">purN</name>
    <name evidence="6" type="ORF">BLW93_06985</name>
</gene>
<dbReference type="GO" id="GO:0005737">
    <property type="term" value="C:cytoplasm"/>
    <property type="evidence" value="ECO:0007669"/>
    <property type="project" value="TreeGrafter"/>
</dbReference>
<reference evidence="6 7" key="1">
    <citation type="submission" date="2016-10" db="EMBL/GenBank/DDBJ databases">
        <title>Genome sequence of a sulfur-reducing bacterium Desulfurobacterium indicum K6013.</title>
        <authorList>
            <person name="Cao J."/>
            <person name="Shao Z."/>
            <person name="Alain K."/>
            <person name="Jebbar M."/>
        </authorList>
    </citation>
    <scope>NUCLEOTIDE SEQUENCE [LARGE SCALE GENOMIC DNA]</scope>
    <source>
        <strain evidence="6 7">K6013</strain>
    </source>
</reference>
<dbReference type="InterPro" id="IPR036477">
    <property type="entry name" value="Formyl_transf_N_sf"/>
</dbReference>
<dbReference type="SUPFAM" id="SSF53328">
    <property type="entry name" value="Formyltransferase"/>
    <property type="match status" value="1"/>
</dbReference>
<accession>A0A1R1MK70</accession>
<dbReference type="PANTHER" id="PTHR43369">
    <property type="entry name" value="PHOSPHORIBOSYLGLYCINAMIDE FORMYLTRANSFERASE"/>
    <property type="match status" value="1"/>
</dbReference>
<proteinExistence type="inferred from homology"/>
<dbReference type="STRING" id="1914305.BLW93_06985"/>
<keyword evidence="3 4" id="KW-0658">Purine biosynthesis</keyword>
<dbReference type="AlphaFoldDB" id="A0A1R1MK70"/>
<comment type="function">
    <text evidence="4">Catalyzes the transfer of a formyl group from 10-formyltetrahydrofolate to 5-phospho-ribosyl-glycinamide (GAR), producing 5-phospho-ribosyl-N-formylglycinamide (FGAR) and tetrahydrofolate.</text>
</comment>
<feature type="binding site" evidence="4">
    <location>
        <begin position="11"/>
        <end position="13"/>
    </location>
    <ligand>
        <name>N(1)-(5-phospho-beta-D-ribosyl)glycinamide</name>
        <dbReference type="ChEBI" id="CHEBI:143788"/>
    </ligand>
</feature>
<dbReference type="Gene3D" id="3.40.50.170">
    <property type="entry name" value="Formyl transferase, N-terminal domain"/>
    <property type="match status" value="1"/>
</dbReference>
<evidence type="ECO:0000256" key="3">
    <source>
        <dbReference type="ARBA" id="ARBA00022755"/>
    </source>
</evidence>
<feature type="site" description="Raises pKa of active site His" evidence="4">
    <location>
        <position position="144"/>
    </location>
</feature>
<dbReference type="EMBL" id="MOEN01000028">
    <property type="protein sequence ID" value="OMH40100.1"/>
    <property type="molecule type" value="Genomic_DNA"/>
</dbReference>
<dbReference type="HAMAP" id="MF_01930">
    <property type="entry name" value="PurN"/>
    <property type="match status" value="1"/>
</dbReference>
<evidence type="ECO:0000313" key="7">
    <source>
        <dbReference type="Proteomes" id="UP000187408"/>
    </source>
</evidence>
<comment type="pathway">
    <text evidence="1 4">Purine metabolism; IMP biosynthesis via de novo pathway; N(2)-formyl-N(1)-(5-phospho-D-ribosyl)glycinamide from N(1)-(5-phospho-D-ribosyl)glycinamide (10-formyl THF route): step 1/1.</text>
</comment>